<gene>
    <name evidence="2" type="ORF">LshimejAT787_0705930</name>
</gene>
<dbReference type="AlphaFoldDB" id="A0A9P3PR63"/>
<dbReference type="OrthoDB" id="2748837at2759"/>
<organism evidence="2 3">
    <name type="scientific">Lyophyllum shimeji</name>
    <name type="common">Hon-shimeji</name>
    <name type="synonym">Tricholoma shimeji</name>
    <dbReference type="NCBI Taxonomy" id="47721"/>
    <lineage>
        <taxon>Eukaryota</taxon>
        <taxon>Fungi</taxon>
        <taxon>Dikarya</taxon>
        <taxon>Basidiomycota</taxon>
        <taxon>Agaricomycotina</taxon>
        <taxon>Agaricomycetes</taxon>
        <taxon>Agaricomycetidae</taxon>
        <taxon>Agaricales</taxon>
        <taxon>Tricholomatineae</taxon>
        <taxon>Lyophyllaceae</taxon>
        <taxon>Lyophyllum</taxon>
    </lineage>
</organism>
<protein>
    <submittedName>
        <fullName evidence="2">Uncharacterized protein</fullName>
    </submittedName>
</protein>
<reference evidence="2" key="1">
    <citation type="submission" date="2022-07" db="EMBL/GenBank/DDBJ databases">
        <title>The genome of Lyophyllum shimeji provides insight into the initial evolution of ectomycorrhizal fungal genome.</title>
        <authorList>
            <person name="Kobayashi Y."/>
            <person name="Shibata T."/>
            <person name="Hirakawa H."/>
            <person name="Shigenobu S."/>
            <person name="Nishiyama T."/>
            <person name="Yamada A."/>
            <person name="Hasebe M."/>
            <person name="Kawaguchi M."/>
        </authorList>
    </citation>
    <scope>NUCLEOTIDE SEQUENCE</scope>
    <source>
        <strain evidence="2">AT787</strain>
    </source>
</reference>
<dbReference type="Proteomes" id="UP001063166">
    <property type="component" value="Unassembled WGS sequence"/>
</dbReference>
<evidence type="ECO:0000313" key="3">
    <source>
        <dbReference type="Proteomes" id="UP001063166"/>
    </source>
</evidence>
<sequence length="121" mass="13521">MDSLATLIPSFSGPEYRVRRFAHIINLVVKAILSQFAKAKKEDDEDEDENLDDGVVGDEEEIDKDEEDDDEIDPSVEASDQAVVDKIAREVESDLSSPSLTPDDVKLGRFTLYKLRTFGNS</sequence>
<evidence type="ECO:0000256" key="1">
    <source>
        <dbReference type="SAM" id="MobiDB-lite"/>
    </source>
</evidence>
<proteinExistence type="predicted"/>
<evidence type="ECO:0000313" key="2">
    <source>
        <dbReference type="EMBL" id="GLB40083.1"/>
    </source>
</evidence>
<comment type="caution">
    <text evidence="2">The sequence shown here is derived from an EMBL/GenBank/DDBJ whole genome shotgun (WGS) entry which is preliminary data.</text>
</comment>
<dbReference type="EMBL" id="BRPK01000007">
    <property type="protein sequence ID" value="GLB40083.1"/>
    <property type="molecule type" value="Genomic_DNA"/>
</dbReference>
<name>A0A9P3PR63_LYOSH</name>
<accession>A0A9P3PR63</accession>
<feature type="region of interest" description="Disordered" evidence="1">
    <location>
        <begin position="38"/>
        <end position="83"/>
    </location>
</feature>
<keyword evidence="3" id="KW-1185">Reference proteome</keyword>
<feature type="compositionally biased region" description="Acidic residues" evidence="1">
    <location>
        <begin position="43"/>
        <end position="74"/>
    </location>
</feature>